<protein>
    <recommendedName>
        <fullName evidence="2">BD-FAE-like domain-containing protein</fullName>
    </recommendedName>
</protein>
<keyword evidence="4" id="KW-1185">Reference proteome</keyword>
<dbReference type="SUPFAM" id="SSF53474">
    <property type="entry name" value="alpha/beta-Hydrolases"/>
    <property type="match status" value="1"/>
</dbReference>
<dbReference type="Proteomes" id="UP001295794">
    <property type="component" value="Unassembled WGS sequence"/>
</dbReference>
<evidence type="ECO:0000259" key="2">
    <source>
        <dbReference type="Pfam" id="PF20434"/>
    </source>
</evidence>
<dbReference type="Gene3D" id="3.40.50.1820">
    <property type="entry name" value="alpha/beta hydrolase"/>
    <property type="match status" value="1"/>
</dbReference>
<comment type="caution">
    <text evidence="3">The sequence shown here is derived from an EMBL/GenBank/DDBJ whole genome shotgun (WGS) entry which is preliminary data.</text>
</comment>
<accession>A0AAD2H322</accession>
<proteinExistence type="predicted"/>
<gene>
    <name evidence="3" type="ORF">MYCIT1_LOCUS9411</name>
</gene>
<sequence>MEILFPTIGIFVPLLEPLREEIELARKTFQYGGTRRHQLDIYSPADTSQKHPVLFIVYGGGFVQGDRTLPSPADTSYGNVGVYFAKRGYVTVIADYRLAPATTYPGPAEDLRDALQWVTSHPDEMGPGADLDKVFFLGFSAGAAHTLTLLFTPSIIGGLLSKIKGAVIASAPYHFDRGMGTAPMYYGSEDKARQFSPLALLSGASDETIKSLPSLLMLRSERDPQGLIIVGDEYAAAVKSRGIQAPYITAAGHNHISITFALGTGQGEQWAEETIAWMAKL</sequence>
<dbReference type="GO" id="GO:0016787">
    <property type="term" value="F:hydrolase activity"/>
    <property type="evidence" value="ECO:0007669"/>
    <property type="project" value="UniProtKB-KW"/>
</dbReference>
<dbReference type="InterPro" id="IPR049492">
    <property type="entry name" value="BD-FAE-like_dom"/>
</dbReference>
<name>A0AAD2H322_9AGAR</name>
<dbReference type="AlphaFoldDB" id="A0AAD2H322"/>
<evidence type="ECO:0000256" key="1">
    <source>
        <dbReference type="ARBA" id="ARBA00022801"/>
    </source>
</evidence>
<dbReference type="EMBL" id="CAVNYO010000116">
    <property type="protein sequence ID" value="CAK5267140.1"/>
    <property type="molecule type" value="Genomic_DNA"/>
</dbReference>
<reference evidence="3" key="1">
    <citation type="submission" date="2023-11" db="EMBL/GenBank/DDBJ databases">
        <authorList>
            <person name="De Vega J J."/>
            <person name="De Vega J J."/>
        </authorList>
    </citation>
    <scope>NUCLEOTIDE SEQUENCE</scope>
</reference>
<dbReference type="Pfam" id="PF20434">
    <property type="entry name" value="BD-FAE"/>
    <property type="match status" value="1"/>
</dbReference>
<dbReference type="InterPro" id="IPR050300">
    <property type="entry name" value="GDXG_lipolytic_enzyme"/>
</dbReference>
<feature type="domain" description="BD-FAE-like" evidence="2">
    <location>
        <begin position="39"/>
        <end position="144"/>
    </location>
</feature>
<evidence type="ECO:0000313" key="4">
    <source>
        <dbReference type="Proteomes" id="UP001295794"/>
    </source>
</evidence>
<evidence type="ECO:0000313" key="3">
    <source>
        <dbReference type="EMBL" id="CAK5267140.1"/>
    </source>
</evidence>
<keyword evidence="1" id="KW-0378">Hydrolase</keyword>
<dbReference type="InterPro" id="IPR029058">
    <property type="entry name" value="AB_hydrolase_fold"/>
</dbReference>
<organism evidence="3 4">
    <name type="scientific">Mycena citricolor</name>
    <dbReference type="NCBI Taxonomy" id="2018698"/>
    <lineage>
        <taxon>Eukaryota</taxon>
        <taxon>Fungi</taxon>
        <taxon>Dikarya</taxon>
        <taxon>Basidiomycota</taxon>
        <taxon>Agaricomycotina</taxon>
        <taxon>Agaricomycetes</taxon>
        <taxon>Agaricomycetidae</taxon>
        <taxon>Agaricales</taxon>
        <taxon>Marasmiineae</taxon>
        <taxon>Mycenaceae</taxon>
        <taxon>Mycena</taxon>
    </lineage>
</organism>
<dbReference type="PANTHER" id="PTHR48081">
    <property type="entry name" value="AB HYDROLASE SUPERFAMILY PROTEIN C4A8.06C"/>
    <property type="match status" value="1"/>
</dbReference>